<evidence type="ECO:0000256" key="6">
    <source>
        <dbReference type="RuleBase" id="RU362125"/>
    </source>
</evidence>
<evidence type="ECO:0000256" key="2">
    <source>
        <dbReference type="ARBA" id="ARBA00009347"/>
    </source>
</evidence>
<feature type="region of interest" description="Disordered" evidence="7">
    <location>
        <begin position="384"/>
        <end position="404"/>
    </location>
</feature>
<keyword evidence="5 6" id="KW-0560">Oxidoreductase</keyword>
<dbReference type="PANTHER" id="PTHR43884">
    <property type="entry name" value="ACYL-COA DEHYDROGENASE"/>
    <property type="match status" value="1"/>
</dbReference>
<evidence type="ECO:0008006" key="13">
    <source>
        <dbReference type="Google" id="ProtNLM"/>
    </source>
</evidence>
<evidence type="ECO:0000256" key="1">
    <source>
        <dbReference type="ARBA" id="ARBA00001974"/>
    </source>
</evidence>
<dbReference type="PANTHER" id="PTHR43884:SF12">
    <property type="entry name" value="ISOVALERYL-COA DEHYDROGENASE, MITOCHONDRIAL-RELATED"/>
    <property type="match status" value="1"/>
</dbReference>
<proteinExistence type="inferred from homology"/>
<feature type="domain" description="Acyl-CoA dehydrogenase/oxidase C-terminal" evidence="8">
    <location>
        <begin position="230"/>
        <end position="362"/>
    </location>
</feature>
<reference evidence="12" key="1">
    <citation type="submission" date="2016-10" db="EMBL/GenBank/DDBJ databases">
        <authorList>
            <person name="Varghese N."/>
            <person name="Submissions S."/>
        </authorList>
    </citation>
    <scope>NUCLEOTIDE SEQUENCE [LARGE SCALE GENOMIC DNA]</scope>
    <source>
        <strain evidence="12">DSM 40318</strain>
    </source>
</reference>
<dbReference type="PROSITE" id="PS00072">
    <property type="entry name" value="ACYL_COA_DH_1"/>
    <property type="match status" value="1"/>
</dbReference>
<gene>
    <name evidence="11" type="ORF">SAMN04490356_9287</name>
</gene>
<dbReference type="InterPro" id="IPR009100">
    <property type="entry name" value="AcylCoA_DH/oxidase_NM_dom_sf"/>
</dbReference>
<dbReference type="InterPro" id="IPR037069">
    <property type="entry name" value="AcylCoA_DH/ox_N_sf"/>
</dbReference>
<sequence length="427" mass="46160">MILTRLLPAPEFEDLLSTITRFASRELEPQVAEAEDHARFPRDAFRQLGKLGVLSLPHDEMYGGGELPDEVSLQVVEELAHTWATIGVGVTVHWASVHPLWRWGTDEQRQRWLPDLIRGDLLGAHCLSEPEAGSDPGAMKTTAVREKNEYVLNGVKAWITHGGEAGFYTVMARTSDEGSRGISCFLVPGDAPGLSAAPPERKMGLNGSRTSQVTFDNVRVSADHRIGDEGRGLPMALDALDSGRLCIAAVATGVAQAALEHASQYARSRVQFGQPLIDFQGVSFLLADMSSRISASRALYLDAARRKDRGAEFRRLAAEAKLIASDTAMAVTTDAVQVLGGVGCTRDYPVERLMREAKIMQISKAPTRFSVWSSDATTAINEELATSPAPETDTPAQGAEATPRSLSFTARLRRLGGRVDGLVISQG</sequence>
<dbReference type="AlphaFoldDB" id="A0A1H5C9R5"/>
<dbReference type="Pfam" id="PF02771">
    <property type="entry name" value="Acyl-CoA_dh_N"/>
    <property type="match status" value="1"/>
</dbReference>
<feature type="domain" description="Acyl-CoA dehydrogenase/oxidase N-terminal" evidence="10">
    <location>
        <begin position="11"/>
        <end position="120"/>
    </location>
</feature>
<dbReference type="GO" id="GO:0003995">
    <property type="term" value="F:acyl-CoA dehydrogenase activity"/>
    <property type="evidence" value="ECO:0007669"/>
    <property type="project" value="InterPro"/>
</dbReference>
<accession>A0A1H5C9R5</accession>
<evidence type="ECO:0000313" key="11">
    <source>
        <dbReference type="EMBL" id="SED63154.1"/>
    </source>
</evidence>
<name>A0A1H5C9R5_STRMJ</name>
<dbReference type="InterPro" id="IPR013786">
    <property type="entry name" value="AcylCoA_DH/ox_N"/>
</dbReference>
<keyword evidence="3 6" id="KW-0285">Flavoprotein</keyword>
<evidence type="ECO:0000259" key="9">
    <source>
        <dbReference type="Pfam" id="PF02770"/>
    </source>
</evidence>
<dbReference type="Pfam" id="PF02770">
    <property type="entry name" value="Acyl-CoA_dh_M"/>
    <property type="match status" value="1"/>
</dbReference>
<dbReference type="SUPFAM" id="SSF47203">
    <property type="entry name" value="Acyl-CoA dehydrogenase C-terminal domain-like"/>
    <property type="match status" value="1"/>
</dbReference>
<dbReference type="InterPro" id="IPR036250">
    <property type="entry name" value="AcylCo_DH-like_C"/>
</dbReference>
<dbReference type="Proteomes" id="UP000198609">
    <property type="component" value="Unassembled WGS sequence"/>
</dbReference>
<protein>
    <recommendedName>
        <fullName evidence="13">Acyl-CoA dehydrogenase</fullName>
    </recommendedName>
</protein>
<dbReference type="InterPro" id="IPR006091">
    <property type="entry name" value="Acyl-CoA_Oxase/DH_mid-dom"/>
</dbReference>
<evidence type="ECO:0000256" key="7">
    <source>
        <dbReference type="SAM" id="MobiDB-lite"/>
    </source>
</evidence>
<dbReference type="InterPro" id="IPR046373">
    <property type="entry name" value="Acyl-CoA_Oxase/DH_mid-dom_sf"/>
</dbReference>
<evidence type="ECO:0000259" key="10">
    <source>
        <dbReference type="Pfam" id="PF02771"/>
    </source>
</evidence>
<evidence type="ECO:0000259" key="8">
    <source>
        <dbReference type="Pfam" id="PF00441"/>
    </source>
</evidence>
<keyword evidence="4 6" id="KW-0274">FAD</keyword>
<dbReference type="InterPro" id="IPR006089">
    <property type="entry name" value="Acyl-CoA_DH_CS"/>
</dbReference>
<evidence type="ECO:0000313" key="12">
    <source>
        <dbReference type="Proteomes" id="UP000198609"/>
    </source>
</evidence>
<dbReference type="FunFam" id="1.20.140.10:FF:000004">
    <property type="entry name" value="Acyl-CoA dehydrogenase FadE25"/>
    <property type="match status" value="1"/>
</dbReference>
<comment type="similarity">
    <text evidence="2 6">Belongs to the acyl-CoA dehydrogenase family.</text>
</comment>
<dbReference type="FunFam" id="2.40.110.10:FF:000001">
    <property type="entry name" value="Acyl-CoA dehydrogenase, mitochondrial"/>
    <property type="match status" value="1"/>
</dbReference>
<dbReference type="Pfam" id="PF00441">
    <property type="entry name" value="Acyl-CoA_dh_1"/>
    <property type="match status" value="1"/>
</dbReference>
<evidence type="ECO:0000256" key="5">
    <source>
        <dbReference type="ARBA" id="ARBA00023002"/>
    </source>
</evidence>
<comment type="cofactor">
    <cofactor evidence="1 6">
        <name>FAD</name>
        <dbReference type="ChEBI" id="CHEBI:57692"/>
    </cofactor>
</comment>
<evidence type="ECO:0000256" key="3">
    <source>
        <dbReference type="ARBA" id="ARBA00022630"/>
    </source>
</evidence>
<evidence type="ECO:0000256" key="4">
    <source>
        <dbReference type="ARBA" id="ARBA00022827"/>
    </source>
</evidence>
<keyword evidence="12" id="KW-1185">Reference proteome</keyword>
<organism evidence="11 12">
    <name type="scientific">Streptomyces melanosporofaciens</name>
    <dbReference type="NCBI Taxonomy" id="67327"/>
    <lineage>
        <taxon>Bacteria</taxon>
        <taxon>Bacillati</taxon>
        <taxon>Actinomycetota</taxon>
        <taxon>Actinomycetes</taxon>
        <taxon>Kitasatosporales</taxon>
        <taxon>Streptomycetaceae</taxon>
        <taxon>Streptomyces</taxon>
        <taxon>Streptomyces violaceusniger group</taxon>
    </lineage>
</organism>
<dbReference type="EMBL" id="FNST01000002">
    <property type="protein sequence ID" value="SED63154.1"/>
    <property type="molecule type" value="Genomic_DNA"/>
</dbReference>
<dbReference type="SUPFAM" id="SSF56645">
    <property type="entry name" value="Acyl-CoA dehydrogenase NM domain-like"/>
    <property type="match status" value="1"/>
</dbReference>
<dbReference type="Gene3D" id="1.10.540.10">
    <property type="entry name" value="Acyl-CoA dehydrogenase/oxidase, N-terminal domain"/>
    <property type="match status" value="1"/>
</dbReference>
<dbReference type="Gene3D" id="2.40.110.10">
    <property type="entry name" value="Butyryl-CoA Dehydrogenase, subunit A, domain 2"/>
    <property type="match status" value="1"/>
</dbReference>
<dbReference type="Gene3D" id="1.20.140.10">
    <property type="entry name" value="Butyryl-CoA Dehydrogenase, subunit A, domain 3"/>
    <property type="match status" value="1"/>
</dbReference>
<feature type="domain" description="Acyl-CoA oxidase/dehydrogenase middle" evidence="9">
    <location>
        <begin position="125"/>
        <end position="218"/>
    </location>
</feature>
<dbReference type="InterPro" id="IPR009075">
    <property type="entry name" value="AcylCo_DH/oxidase_C"/>
</dbReference>
<dbReference type="GO" id="GO:0050660">
    <property type="term" value="F:flavin adenine dinucleotide binding"/>
    <property type="evidence" value="ECO:0007669"/>
    <property type="project" value="InterPro"/>
</dbReference>